<dbReference type="Proteomes" id="UP001589628">
    <property type="component" value="Unassembled WGS sequence"/>
</dbReference>
<evidence type="ECO:0000313" key="1">
    <source>
        <dbReference type="EMBL" id="MFB9887472.1"/>
    </source>
</evidence>
<evidence type="ECO:0000313" key="2">
    <source>
        <dbReference type="Proteomes" id="UP001589628"/>
    </source>
</evidence>
<name>A0ABV5ZDU9_9GAMM</name>
<sequence>MASIADEGIFHYHLQQGHQALIACQYPQARDHYEQAYQAAFRLFYAKDYPCQKIEPVAAYAQSCLALARYYHTLEDIQAQEDYLLQAHESLMAASTDYDRSAAFRRQCFDWLQQTLHLLLAFYGPGQQAEAQANLISNLEVLTCYFAPDLHQASG</sequence>
<gene>
    <name evidence="1" type="ORF">ACFFLH_13715</name>
</gene>
<dbReference type="EMBL" id="JBHLZN010000005">
    <property type="protein sequence ID" value="MFB9887472.1"/>
    <property type="molecule type" value="Genomic_DNA"/>
</dbReference>
<protein>
    <submittedName>
        <fullName evidence="1">Uncharacterized protein</fullName>
    </submittedName>
</protein>
<dbReference type="RefSeq" id="WP_027311431.1">
    <property type="nucleotide sequence ID" value="NZ_JBHLZN010000005.1"/>
</dbReference>
<keyword evidence="2" id="KW-1185">Reference proteome</keyword>
<accession>A0ABV5ZDU9</accession>
<proteinExistence type="predicted"/>
<reference evidence="1 2" key="1">
    <citation type="submission" date="2024-09" db="EMBL/GenBank/DDBJ databases">
        <authorList>
            <person name="Sun Q."/>
            <person name="Mori K."/>
        </authorList>
    </citation>
    <scope>NUCLEOTIDE SEQUENCE [LARGE SCALE GENOMIC DNA]</scope>
    <source>
        <strain evidence="1 2">ATCC 51285</strain>
    </source>
</reference>
<comment type="caution">
    <text evidence="1">The sequence shown here is derived from an EMBL/GenBank/DDBJ whole genome shotgun (WGS) entry which is preliminary data.</text>
</comment>
<organism evidence="1 2">
    <name type="scientific">Balneatrix alpica</name>
    <dbReference type="NCBI Taxonomy" id="75684"/>
    <lineage>
        <taxon>Bacteria</taxon>
        <taxon>Pseudomonadati</taxon>
        <taxon>Pseudomonadota</taxon>
        <taxon>Gammaproteobacteria</taxon>
        <taxon>Oceanospirillales</taxon>
        <taxon>Balneatrichaceae</taxon>
        <taxon>Balneatrix</taxon>
    </lineage>
</organism>